<dbReference type="EMBL" id="MU865922">
    <property type="protein sequence ID" value="KAK4452836.1"/>
    <property type="molecule type" value="Genomic_DNA"/>
</dbReference>
<protein>
    <submittedName>
        <fullName evidence="1">Uncharacterized protein</fullName>
    </submittedName>
</protein>
<evidence type="ECO:0000313" key="1">
    <source>
        <dbReference type="EMBL" id="KAK4452836.1"/>
    </source>
</evidence>
<evidence type="ECO:0000313" key="2">
    <source>
        <dbReference type="Proteomes" id="UP001321760"/>
    </source>
</evidence>
<dbReference type="Proteomes" id="UP001321760">
    <property type="component" value="Unassembled WGS sequence"/>
</dbReference>
<sequence>MTYSVLNEGVGHPLPSRSPLDVDINNAKRPKVESHRCLKTEVAVILRQAADNVSELENAGEERRNLLCYEDAILAWIESLGFLESHRQARVDRAVVTSSRRTMSELGVHCVFIYRELLLKRLNVLGLKRQIAVQGVLENGSNVERRNLLVMDGSSMLAGCESSVNLMTRARGHLDISNILGRLVDVGVSVGLLNGHNGIHSDSKSLVAAAKDAGRAMVFDGNRGGRDMPIALGNNLGLAMSDMIAGEITARLIAKGGSAGLLNEDNRGLGMFGPLVASARTRLALKTSSAGLLDGSNSGMGISNVLAAKGSATLGAERSATLDDESAWSGVWVVRAEGQLVSNGSSCVQGNRETCWTGVSEAVLLSAKVPEELMVLLGDSEVSVSRVTSDSWPVRRSTLPGPGVSFLTMS</sequence>
<proteinExistence type="predicted"/>
<dbReference type="AlphaFoldDB" id="A0AAV9GYH9"/>
<gene>
    <name evidence="1" type="ORF">QBC34DRAFT_17580</name>
</gene>
<accession>A0AAV9GYH9</accession>
<organism evidence="1 2">
    <name type="scientific">Podospora aff. communis PSN243</name>
    <dbReference type="NCBI Taxonomy" id="3040156"/>
    <lineage>
        <taxon>Eukaryota</taxon>
        <taxon>Fungi</taxon>
        <taxon>Dikarya</taxon>
        <taxon>Ascomycota</taxon>
        <taxon>Pezizomycotina</taxon>
        <taxon>Sordariomycetes</taxon>
        <taxon>Sordariomycetidae</taxon>
        <taxon>Sordariales</taxon>
        <taxon>Podosporaceae</taxon>
        <taxon>Podospora</taxon>
    </lineage>
</organism>
<reference evidence="1" key="1">
    <citation type="journal article" date="2023" name="Mol. Phylogenet. Evol.">
        <title>Genome-scale phylogeny and comparative genomics of the fungal order Sordariales.</title>
        <authorList>
            <person name="Hensen N."/>
            <person name="Bonometti L."/>
            <person name="Westerberg I."/>
            <person name="Brannstrom I.O."/>
            <person name="Guillou S."/>
            <person name="Cros-Aarteil S."/>
            <person name="Calhoun S."/>
            <person name="Haridas S."/>
            <person name="Kuo A."/>
            <person name="Mondo S."/>
            <person name="Pangilinan J."/>
            <person name="Riley R."/>
            <person name="LaButti K."/>
            <person name="Andreopoulos B."/>
            <person name="Lipzen A."/>
            <person name="Chen C."/>
            <person name="Yan M."/>
            <person name="Daum C."/>
            <person name="Ng V."/>
            <person name="Clum A."/>
            <person name="Steindorff A."/>
            <person name="Ohm R.A."/>
            <person name="Martin F."/>
            <person name="Silar P."/>
            <person name="Natvig D.O."/>
            <person name="Lalanne C."/>
            <person name="Gautier V."/>
            <person name="Ament-Velasquez S.L."/>
            <person name="Kruys A."/>
            <person name="Hutchinson M.I."/>
            <person name="Powell A.J."/>
            <person name="Barry K."/>
            <person name="Miller A.N."/>
            <person name="Grigoriev I.V."/>
            <person name="Debuchy R."/>
            <person name="Gladieux P."/>
            <person name="Hiltunen Thoren M."/>
            <person name="Johannesson H."/>
        </authorList>
    </citation>
    <scope>NUCLEOTIDE SEQUENCE</scope>
    <source>
        <strain evidence="1">PSN243</strain>
    </source>
</reference>
<comment type="caution">
    <text evidence="1">The sequence shown here is derived from an EMBL/GenBank/DDBJ whole genome shotgun (WGS) entry which is preliminary data.</text>
</comment>
<keyword evidence="2" id="KW-1185">Reference proteome</keyword>
<name>A0AAV9GYH9_9PEZI</name>
<reference evidence="1" key="2">
    <citation type="submission" date="2023-05" db="EMBL/GenBank/DDBJ databases">
        <authorList>
            <consortium name="Lawrence Berkeley National Laboratory"/>
            <person name="Steindorff A."/>
            <person name="Hensen N."/>
            <person name="Bonometti L."/>
            <person name="Westerberg I."/>
            <person name="Brannstrom I.O."/>
            <person name="Guillou S."/>
            <person name="Cros-Aarteil S."/>
            <person name="Calhoun S."/>
            <person name="Haridas S."/>
            <person name="Kuo A."/>
            <person name="Mondo S."/>
            <person name="Pangilinan J."/>
            <person name="Riley R."/>
            <person name="Labutti K."/>
            <person name="Andreopoulos B."/>
            <person name="Lipzen A."/>
            <person name="Chen C."/>
            <person name="Yanf M."/>
            <person name="Daum C."/>
            <person name="Ng V."/>
            <person name="Clum A."/>
            <person name="Ohm R."/>
            <person name="Martin F."/>
            <person name="Silar P."/>
            <person name="Natvig D."/>
            <person name="Lalanne C."/>
            <person name="Gautier V."/>
            <person name="Ament-Velasquez S.L."/>
            <person name="Kruys A."/>
            <person name="Hutchinson M.I."/>
            <person name="Powell A.J."/>
            <person name="Barry K."/>
            <person name="Miller A.N."/>
            <person name="Grigoriev I.V."/>
            <person name="Debuchy R."/>
            <person name="Gladieux P."/>
            <person name="Thoren M.H."/>
            <person name="Johannesson H."/>
        </authorList>
    </citation>
    <scope>NUCLEOTIDE SEQUENCE</scope>
    <source>
        <strain evidence="1">PSN243</strain>
    </source>
</reference>